<comment type="caution">
    <text evidence="2">The sequence shown here is derived from an EMBL/GenBank/DDBJ whole genome shotgun (WGS) entry which is preliminary data.</text>
</comment>
<accession>A0A146F6K2</accession>
<organism evidence="2 3">
    <name type="scientific">Aspergillus kawachii</name>
    <name type="common">White koji mold</name>
    <name type="synonym">Aspergillus awamori var. kawachi</name>
    <dbReference type="NCBI Taxonomy" id="1069201"/>
    <lineage>
        <taxon>Eukaryota</taxon>
        <taxon>Fungi</taxon>
        <taxon>Dikarya</taxon>
        <taxon>Ascomycota</taxon>
        <taxon>Pezizomycotina</taxon>
        <taxon>Eurotiomycetes</taxon>
        <taxon>Eurotiomycetidae</taxon>
        <taxon>Eurotiales</taxon>
        <taxon>Aspergillaceae</taxon>
        <taxon>Aspergillus</taxon>
        <taxon>Aspergillus subgen. Circumdati</taxon>
    </lineage>
</organism>
<sequence length="80" mass="8585">MGKKRDDRSDVDDDDEYGYEGTTFPPPKGVSPGKLTVSSSESFQGNGGAASISRCSRWLKLSLDSQTATLPSEIFRIPSG</sequence>
<reference evidence="2 3" key="1">
    <citation type="journal article" date="2016" name="DNA Res.">
        <title>Genome sequence of Aspergillus luchuensis NBRC 4314.</title>
        <authorList>
            <person name="Yamada O."/>
            <person name="Machida M."/>
            <person name="Hosoyama A."/>
            <person name="Goto M."/>
            <person name="Takahashi T."/>
            <person name="Futagami T."/>
            <person name="Yamagata Y."/>
            <person name="Takeuchi M."/>
            <person name="Kobayashi T."/>
            <person name="Koike H."/>
            <person name="Abe K."/>
            <person name="Asai K."/>
            <person name="Arita M."/>
            <person name="Fujita N."/>
            <person name="Fukuda K."/>
            <person name="Higa K."/>
            <person name="Horikawa H."/>
            <person name="Ishikawa T."/>
            <person name="Jinno K."/>
            <person name="Kato Y."/>
            <person name="Kirimura K."/>
            <person name="Mizutani O."/>
            <person name="Nakasone K."/>
            <person name="Sano M."/>
            <person name="Shiraishi Y."/>
            <person name="Tsukahara M."/>
            <person name="Gomi K."/>
        </authorList>
    </citation>
    <scope>NUCLEOTIDE SEQUENCE [LARGE SCALE GENOMIC DNA]</scope>
    <source>
        <strain evidence="2 3">RIB 2604</strain>
    </source>
</reference>
<evidence type="ECO:0000256" key="1">
    <source>
        <dbReference type="SAM" id="MobiDB-lite"/>
    </source>
</evidence>
<dbReference type="AlphaFoldDB" id="A0A146F6K2"/>
<evidence type="ECO:0000313" key="3">
    <source>
        <dbReference type="Proteomes" id="UP000075230"/>
    </source>
</evidence>
<feature type="compositionally biased region" description="Acidic residues" evidence="1">
    <location>
        <begin position="9"/>
        <end position="18"/>
    </location>
</feature>
<name>A0A146F6K2_ASPKA</name>
<dbReference type="Proteomes" id="UP000075230">
    <property type="component" value="Unassembled WGS sequence"/>
</dbReference>
<evidence type="ECO:0000313" key="2">
    <source>
        <dbReference type="EMBL" id="GAT21707.1"/>
    </source>
</evidence>
<dbReference type="EMBL" id="BCWF01000010">
    <property type="protein sequence ID" value="GAT21707.1"/>
    <property type="molecule type" value="Genomic_DNA"/>
</dbReference>
<feature type="region of interest" description="Disordered" evidence="1">
    <location>
        <begin position="1"/>
        <end position="49"/>
    </location>
</feature>
<gene>
    <name evidence="2" type="ORF">RIB2604_01005990</name>
</gene>
<reference evidence="3" key="2">
    <citation type="submission" date="2016-02" db="EMBL/GenBank/DDBJ databases">
        <title>Genome sequencing of Aspergillus luchuensis NBRC 4314.</title>
        <authorList>
            <person name="Yamada O."/>
        </authorList>
    </citation>
    <scope>NUCLEOTIDE SEQUENCE [LARGE SCALE GENOMIC DNA]</scope>
    <source>
        <strain evidence="3">RIB 2604</strain>
    </source>
</reference>
<protein>
    <submittedName>
        <fullName evidence="2">Acriflavine resistance protein B</fullName>
    </submittedName>
</protein>
<proteinExistence type="predicted"/>